<keyword evidence="7" id="KW-1185">Reference proteome</keyword>
<evidence type="ECO:0000256" key="2">
    <source>
        <dbReference type="ARBA" id="ARBA00022679"/>
    </source>
</evidence>
<evidence type="ECO:0000256" key="4">
    <source>
        <dbReference type="SAM" id="Phobius"/>
    </source>
</evidence>
<dbReference type="SUPFAM" id="SSF69593">
    <property type="entry name" value="Glycerol-3-phosphate (1)-acyltransferase"/>
    <property type="match status" value="1"/>
</dbReference>
<dbReference type="CDD" id="cd07989">
    <property type="entry name" value="LPLAT_AGPAT-like"/>
    <property type="match status" value="1"/>
</dbReference>
<evidence type="ECO:0000313" key="6">
    <source>
        <dbReference type="EMBL" id="KAB2817328.1"/>
    </source>
</evidence>
<evidence type="ECO:0000256" key="3">
    <source>
        <dbReference type="ARBA" id="ARBA00023315"/>
    </source>
</evidence>
<organism evidence="6 7">
    <name type="scientific">Phaeocystidibacter marisrubri</name>
    <dbReference type="NCBI Taxonomy" id="1577780"/>
    <lineage>
        <taxon>Bacteria</taxon>
        <taxon>Pseudomonadati</taxon>
        <taxon>Bacteroidota</taxon>
        <taxon>Flavobacteriia</taxon>
        <taxon>Flavobacteriales</taxon>
        <taxon>Phaeocystidibacteraceae</taxon>
        <taxon>Phaeocystidibacter</taxon>
    </lineage>
</organism>
<comment type="pathway">
    <text evidence="1">Lipid metabolism.</text>
</comment>
<keyword evidence="4" id="KW-1133">Transmembrane helix</keyword>
<dbReference type="Proteomes" id="UP000484164">
    <property type="component" value="Unassembled WGS sequence"/>
</dbReference>
<dbReference type="EMBL" id="WBVQ01000001">
    <property type="protein sequence ID" value="KAB2817328.1"/>
    <property type="molecule type" value="Genomic_DNA"/>
</dbReference>
<dbReference type="PANTHER" id="PTHR10434">
    <property type="entry name" value="1-ACYL-SN-GLYCEROL-3-PHOSPHATE ACYLTRANSFERASE"/>
    <property type="match status" value="1"/>
</dbReference>
<evidence type="ECO:0000313" key="7">
    <source>
        <dbReference type="Proteomes" id="UP000484164"/>
    </source>
</evidence>
<dbReference type="PANTHER" id="PTHR10434:SF11">
    <property type="entry name" value="1-ACYL-SN-GLYCEROL-3-PHOSPHATE ACYLTRANSFERASE"/>
    <property type="match status" value="1"/>
</dbReference>
<dbReference type="GO" id="GO:0003841">
    <property type="term" value="F:1-acylglycerol-3-phosphate O-acyltransferase activity"/>
    <property type="evidence" value="ECO:0007669"/>
    <property type="project" value="TreeGrafter"/>
</dbReference>
<comment type="caution">
    <text evidence="6">The sequence shown here is derived from an EMBL/GenBank/DDBJ whole genome shotgun (WGS) entry which is preliminary data.</text>
</comment>
<protein>
    <submittedName>
        <fullName evidence="6">1-acyl-sn-glycerol-3-phosphate acyltransferase</fullName>
    </submittedName>
</protein>
<accession>A0A6L3ZIC7</accession>
<evidence type="ECO:0000259" key="5">
    <source>
        <dbReference type="SMART" id="SM00563"/>
    </source>
</evidence>
<dbReference type="SMART" id="SM00563">
    <property type="entry name" value="PlsC"/>
    <property type="match status" value="1"/>
</dbReference>
<reference evidence="6 7" key="1">
    <citation type="submission" date="2019-10" db="EMBL/GenBank/DDBJ databases">
        <title>Genome sequence of Phaeocystidibacter marisrubri JCM30614 (type strain).</title>
        <authorList>
            <person name="Bowman J.P."/>
        </authorList>
    </citation>
    <scope>NUCLEOTIDE SEQUENCE [LARGE SCALE GENOMIC DNA]</scope>
    <source>
        <strain evidence="6 7">JCM 30614</strain>
    </source>
</reference>
<feature type="domain" description="Phospholipid/glycerol acyltransferase" evidence="5">
    <location>
        <begin position="55"/>
        <end position="194"/>
    </location>
</feature>
<dbReference type="Pfam" id="PF01553">
    <property type="entry name" value="Acyltransferase"/>
    <property type="match status" value="1"/>
</dbReference>
<sequence>MSLNPFARDPFGNNLLLKRLVIFIFGSITWYRFNIANKTNVEGTEHLMELPDTRVLFVSNHQTYFADVSAMYQTFNHVRWKKKNRINSYWTVFAPKVNVYFIAALETMRAGILPRLMAYAGSVSIKRSWRAAGKSVDRGVDPKDIDKIRMAMNSGWVITFPQGTTRPFVKGRRGTAHLIKEIQPIVIPVVVDGFRRAFDKKGLFLKKKGVTLNVRFKAPLDIDYDASSQQILMQIMEAIEQSEQFNIVNQLSWVPEDI</sequence>
<keyword evidence="4" id="KW-0812">Transmembrane</keyword>
<name>A0A6L3ZIC7_9FLAO</name>
<dbReference type="RefSeq" id="WP_151691899.1">
    <property type="nucleotide sequence ID" value="NZ_BMGX01000002.1"/>
</dbReference>
<proteinExistence type="predicted"/>
<keyword evidence="4" id="KW-0472">Membrane</keyword>
<keyword evidence="2 6" id="KW-0808">Transferase</keyword>
<keyword evidence="3 6" id="KW-0012">Acyltransferase</keyword>
<dbReference type="AlphaFoldDB" id="A0A6L3ZIC7"/>
<evidence type="ECO:0000256" key="1">
    <source>
        <dbReference type="ARBA" id="ARBA00005189"/>
    </source>
</evidence>
<dbReference type="GO" id="GO:0006654">
    <property type="term" value="P:phosphatidic acid biosynthetic process"/>
    <property type="evidence" value="ECO:0007669"/>
    <property type="project" value="TreeGrafter"/>
</dbReference>
<feature type="transmembrane region" description="Helical" evidence="4">
    <location>
        <begin position="15"/>
        <end position="33"/>
    </location>
</feature>
<dbReference type="InterPro" id="IPR002123">
    <property type="entry name" value="Plipid/glycerol_acylTrfase"/>
</dbReference>
<gene>
    <name evidence="6" type="ORF">F8C82_02750</name>
</gene>
<dbReference type="OrthoDB" id="1450572at2"/>